<dbReference type="STRING" id="3775.A0A1Q3CPU9"/>
<dbReference type="InterPro" id="IPR012337">
    <property type="entry name" value="RNaseH-like_sf"/>
</dbReference>
<accession>A0A1Q3CPU9</accession>
<feature type="non-terminal residue" evidence="3">
    <location>
        <position position="1"/>
    </location>
</feature>
<reference evidence="4" key="1">
    <citation type="submission" date="2016-04" db="EMBL/GenBank/DDBJ databases">
        <title>Cephalotus genome sequencing.</title>
        <authorList>
            <person name="Fukushima K."/>
            <person name="Hasebe M."/>
            <person name="Fang X."/>
        </authorList>
    </citation>
    <scope>NUCLEOTIDE SEQUENCE [LARGE SCALE GENOMIC DNA]</scope>
    <source>
        <strain evidence="4">cv. St1</strain>
    </source>
</reference>
<dbReference type="Proteomes" id="UP000187406">
    <property type="component" value="Unassembled WGS sequence"/>
</dbReference>
<evidence type="ECO:0000256" key="1">
    <source>
        <dbReference type="SAM" id="Phobius"/>
    </source>
</evidence>
<dbReference type="InterPro" id="IPR008906">
    <property type="entry name" value="HATC_C_dom"/>
</dbReference>
<name>A0A1Q3CPU9_CEPFO</name>
<dbReference type="AlphaFoldDB" id="A0A1Q3CPU9"/>
<evidence type="ECO:0000313" key="4">
    <source>
        <dbReference type="Proteomes" id="UP000187406"/>
    </source>
</evidence>
<dbReference type="SUPFAM" id="SSF53098">
    <property type="entry name" value="Ribonuclease H-like"/>
    <property type="match status" value="1"/>
</dbReference>
<dbReference type="PANTHER" id="PTHR11697:SF230">
    <property type="entry name" value="ZINC FINGER, MYM DOMAIN CONTAINING 1"/>
    <property type="match status" value="1"/>
</dbReference>
<organism evidence="3 4">
    <name type="scientific">Cephalotus follicularis</name>
    <name type="common">Albany pitcher plant</name>
    <dbReference type="NCBI Taxonomy" id="3775"/>
    <lineage>
        <taxon>Eukaryota</taxon>
        <taxon>Viridiplantae</taxon>
        <taxon>Streptophyta</taxon>
        <taxon>Embryophyta</taxon>
        <taxon>Tracheophyta</taxon>
        <taxon>Spermatophyta</taxon>
        <taxon>Magnoliopsida</taxon>
        <taxon>eudicotyledons</taxon>
        <taxon>Gunneridae</taxon>
        <taxon>Pentapetalae</taxon>
        <taxon>rosids</taxon>
        <taxon>fabids</taxon>
        <taxon>Oxalidales</taxon>
        <taxon>Cephalotaceae</taxon>
        <taxon>Cephalotus</taxon>
    </lineage>
</organism>
<dbReference type="EMBL" id="BDDD01002591">
    <property type="protein sequence ID" value="GAV82286.1"/>
    <property type="molecule type" value="Genomic_DNA"/>
</dbReference>
<keyword evidence="1" id="KW-1133">Transmembrane helix</keyword>
<feature type="non-terminal residue" evidence="3">
    <location>
        <position position="227"/>
    </location>
</feature>
<sequence>AARVTEALRNGELTSGRGLNQETSLKRACDARWGSHYGTPLNLITMFSSIIDVLENIADDELNNRFDEMNTELLLCGACLNPDDLFLAFDKQKLIRLAQFYPFEFSAVNLMPLDNQLETYIIDIRTSCKFSNIKGIGGLAKKLVETKKDIVYPLVYLLLKLTLILPVATASVERVFSAMKYVKNRLRNWMRDSLMNNCLVTYIEKDVFSSVDNETVIQQLQKIKIHR</sequence>
<gene>
    <name evidence="3" type="ORF">CFOL_v3_25738</name>
</gene>
<keyword evidence="1" id="KW-0812">Transmembrane</keyword>
<feature type="transmembrane region" description="Helical" evidence="1">
    <location>
        <begin position="150"/>
        <end position="172"/>
    </location>
</feature>
<evidence type="ECO:0000313" key="3">
    <source>
        <dbReference type="EMBL" id="GAV82286.1"/>
    </source>
</evidence>
<dbReference type="PANTHER" id="PTHR11697">
    <property type="entry name" value="GENERAL TRANSCRIPTION FACTOR 2-RELATED ZINC FINGER PROTEIN"/>
    <property type="match status" value="1"/>
</dbReference>
<dbReference type="GO" id="GO:0046983">
    <property type="term" value="F:protein dimerization activity"/>
    <property type="evidence" value="ECO:0007669"/>
    <property type="project" value="InterPro"/>
</dbReference>
<keyword evidence="4" id="KW-1185">Reference proteome</keyword>
<dbReference type="Pfam" id="PF05699">
    <property type="entry name" value="Dimer_Tnp_hAT"/>
    <property type="match status" value="1"/>
</dbReference>
<evidence type="ECO:0000259" key="2">
    <source>
        <dbReference type="Pfam" id="PF05699"/>
    </source>
</evidence>
<dbReference type="InterPro" id="IPR055298">
    <property type="entry name" value="AtLOH3-like"/>
</dbReference>
<dbReference type="OrthoDB" id="6778351at2759"/>
<feature type="domain" description="HAT C-terminal dimerisation" evidence="2">
    <location>
        <begin position="151"/>
        <end position="206"/>
    </location>
</feature>
<dbReference type="InParanoid" id="A0A1Q3CPU9"/>
<comment type="caution">
    <text evidence="3">The sequence shown here is derived from an EMBL/GenBank/DDBJ whole genome shotgun (WGS) entry which is preliminary data.</text>
</comment>
<keyword evidence="1" id="KW-0472">Membrane</keyword>
<protein>
    <submittedName>
        <fullName evidence="3">Dimer_Tnp_hAT domain-containing protein</fullName>
    </submittedName>
</protein>
<proteinExistence type="predicted"/>